<evidence type="ECO:0000313" key="2">
    <source>
        <dbReference type="Proteomes" id="UP000029917"/>
    </source>
</evidence>
<name>A0A099F7H4_9RHOB</name>
<dbReference type="Pfam" id="PF05610">
    <property type="entry name" value="DUF779"/>
    <property type="match status" value="1"/>
</dbReference>
<dbReference type="InterPro" id="IPR008497">
    <property type="entry name" value="DUF779"/>
</dbReference>
<keyword evidence="2" id="KW-1185">Reference proteome</keyword>
<evidence type="ECO:0000313" key="1">
    <source>
        <dbReference type="EMBL" id="KGJ06027.1"/>
    </source>
</evidence>
<dbReference type="AlphaFoldDB" id="A0A099F7H4"/>
<dbReference type="Proteomes" id="UP000029917">
    <property type="component" value="Unassembled WGS sequence"/>
</dbReference>
<sequence length="113" mass="11479">MSHDNVTATPAALALLAEIEADHGPVIFHLSGGCCDGTAPMVYPAGEFRLGAHDVQLGSVGGAGFWTSGAQAAAWADTALLIDAVPGRGGAFSLDNPRDRHFVVRPPTCAAPA</sequence>
<dbReference type="OrthoDB" id="3725739at2"/>
<reference evidence="1 2" key="1">
    <citation type="submission" date="2014-09" db="EMBL/GenBank/DDBJ databases">
        <authorList>
            <person name="McGinnis J.M."/>
            <person name="Wolfgang W.J."/>
        </authorList>
    </citation>
    <scope>NUCLEOTIDE SEQUENCE [LARGE SCALE GENOMIC DNA]</scope>
    <source>
        <strain evidence="1 2">HAMBI 3106</strain>
    </source>
</reference>
<proteinExistence type="predicted"/>
<dbReference type="RefSeq" id="WP_036719984.1">
    <property type="nucleotide sequence ID" value="NZ_JRKS01000033.1"/>
</dbReference>
<dbReference type="STRING" id="690417.IC63_10780"/>
<gene>
    <name evidence="1" type="ORF">IC63_10780</name>
</gene>
<comment type="caution">
    <text evidence="1">The sequence shown here is derived from an EMBL/GenBank/DDBJ whole genome shotgun (WGS) entry which is preliminary data.</text>
</comment>
<accession>A0A099F7H4</accession>
<reference evidence="1 2" key="2">
    <citation type="submission" date="2014-10" db="EMBL/GenBank/DDBJ databases">
        <title>Paracoccus sanguinis sp. nov., isolated from clinical specimens of New York State patients.</title>
        <authorList>
            <person name="Mingle L.A."/>
            <person name="Cole J.A."/>
            <person name="Lapierre P."/>
            <person name="Musser K.A."/>
        </authorList>
    </citation>
    <scope>NUCLEOTIDE SEQUENCE [LARGE SCALE GENOMIC DNA]</scope>
    <source>
        <strain evidence="1 2">HAMBI 3106</strain>
    </source>
</reference>
<protein>
    <submittedName>
        <fullName evidence="1">Acetaldehyde dehydrogenase</fullName>
    </submittedName>
</protein>
<organism evidence="1 2">
    <name type="scientific">Paracoccus sphaerophysae</name>
    <dbReference type="NCBI Taxonomy" id="690417"/>
    <lineage>
        <taxon>Bacteria</taxon>
        <taxon>Pseudomonadati</taxon>
        <taxon>Pseudomonadota</taxon>
        <taxon>Alphaproteobacteria</taxon>
        <taxon>Rhodobacterales</taxon>
        <taxon>Paracoccaceae</taxon>
        <taxon>Paracoccus</taxon>
    </lineage>
</organism>
<dbReference type="EMBL" id="JRKS01000033">
    <property type="protein sequence ID" value="KGJ06027.1"/>
    <property type="molecule type" value="Genomic_DNA"/>
</dbReference>
<dbReference type="PIRSF" id="PIRSF009151">
    <property type="entry name" value="DUF779"/>
    <property type="match status" value="1"/>
</dbReference>